<name>A0A8D8ZVG2_9HEMI</name>
<reference evidence="1" key="1">
    <citation type="submission" date="2021-05" db="EMBL/GenBank/DDBJ databases">
        <authorList>
            <person name="Alioto T."/>
            <person name="Alioto T."/>
            <person name="Gomez Garrido J."/>
        </authorList>
    </citation>
    <scope>NUCLEOTIDE SEQUENCE</scope>
</reference>
<evidence type="ECO:0000313" key="1">
    <source>
        <dbReference type="EMBL" id="CAG6754089.1"/>
    </source>
</evidence>
<proteinExistence type="predicted"/>
<accession>A0A8D8ZVG2</accession>
<sequence>MRDTITSVVVQNYVEKRIEVCVTSYEIRCYGTEEFGHGLPRVFNVGVVRHFRVHVQNQDVKAANSVNEVKTFILYNIISSPLDRRIAKAMKLSKDFSFNQSCRNLNDFSTNYLQFYQCLFIYLVSPHLHHHASGMDSLPLVTFRVCNILCLVCF</sequence>
<protein>
    <submittedName>
        <fullName evidence="1">Uncharacterized protein</fullName>
    </submittedName>
</protein>
<dbReference type="EMBL" id="HBUF01538194">
    <property type="protein sequence ID" value="CAG6754089.1"/>
    <property type="molecule type" value="Transcribed_RNA"/>
</dbReference>
<organism evidence="1">
    <name type="scientific">Cacopsylla melanoneura</name>
    <dbReference type="NCBI Taxonomy" id="428564"/>
    <lineage>
        <taxon>Eukaryota</taxon>
        <taxon>Metazoa</taxon>
        <taxon>Ecdysozoa</taxon>
        <taxon>Arthropoda</taxon>
        <taxon>Hexapoda</taxon>
        <taxon>Insecta</taxon>
        <taxon>Pterygota</taxon>
        <taxon>Neoptera</taxon>
        <taxon>Paraneoptera</taxon>
        <taxon>Hemiptera</taxon>
        <taxon>Sternorrhyncha</taxon>
        <taxon>Psylloidea</taxon>
        <taxon>Psyllidae</taxon>
        <taxon>Psyllinae</taxon>
        <taxon>Cacopsylla</taxon>
    </lineage>
</organism>
<dbReference type="AlphaFoldDB" id="A0A8D8ZVG2"/>